<organism evidence="2 4">
    <name type="scientific">Billgrantia desiderata</name>
    <dbReference type="NCBI Taxonomy" id="52021"/>
    <lineage>
        <taxon>Bacteria</taxon>
        <taxon>Pseudomonadati</taxon>
        <taxon>Pseudomonadota</taxon>
        <taxon>Gammaproteobacteria</taxon>
        <taxon>Oceanospirillales</taxon>
        <taxon>Halomonadaceae</taxon>
        <taxon>Billgrantia</taxon>
    </lineage>
</organism>
<keyword evidence="3" id="KW-1185">Reference proteome</keyword>
<reference evidence="2" key="1">
    <citation type="submission" date="2020-05" db="EMBL/GenBank/DDBJ databases">
        <authorList>
            <person name="Wang L."/>
            <person name="Shao Z."/>
        </authorList>
    </citation>
    <scope>NUCLEOTIDE SEQUENCE</scope>
    <source>
        <strain evidence="1">MCCC 1A05748</strain>
        <strain evidence="2">MCCC 1A05776</strain>
    </source>
</reference>
<gene>
    <name evidence="1" type="ORF">HOP60_11235</name>
    <name evidence="2" type="ORF">HOP61_04805</name>
</gene>
<dbReference type="EMBL" id="JABFTS010000001">
    <property type="protein sequence ID" value="MCE8050605.1"/>
    <property type="molecule type" value="Genomic_DNA"/>
</dbReference>
<evidence type="ECO:0000313" key="1">
    <source>
        <dbReference type="EMBL" id="MCE8047298.1"/>
    </source>
</evidence>
<reference evidence="2 3" key="2">
    <citation type="journal article" date="2021" name="Front. Microbiol.">
        <title>Aerobic Denitrification and Heterotrophic Sulfur Oxidation in the Genus Halomonas Revealed by Six Novel Species Characterizations and Genome-Based Analysis.</title>
        <authorList>
            <person name="Wang L."/>
            <person name="Shao Z."/>
        </authorList>
    </citation>
    <scope>NUCLEOTIDE SEQUENCE</scope>
    <source>
        <strain evidence="1 3">MCCC 1A05748</strain>
        <strain evidence="2">MCCC 1A05776</strain>
    </source>
</reference>
<dbReference type="RefSeq" id="WP_160113410.1">
    <property type="nucleotide sequence ID" value="NZ_FNVC01000023.1"/>
</dbReference>
<dbReference type="EMBL" id="JABFTQ010000006">
    <property type="protein sequence ID" value="MCE8047298.1"/>
    <property type="molecule type" value="Genomic_DNA"/>
</dbReference>
<protein>
    <submittedName>
        <fullName evidence="2">Uncharacterized protein</fullName>
    </submittedName>
</protein>
<proteinExistence type="predicted"/>
<evidence type="ECO:0000313" key="2">
    <source>
        <dbReference type="EMBL" id="MCE8050605.1"/>
    </source>
</evidence>
<evidence type="ECO:0000313" key="4">
    <source>
        <dbReference type="Proteomes" id="UP001320178"/>
    </source>
</evidence>
<dbReference type="AlphaFoldDB" id="A0AAW4YRJ4"/>
<dbReference type="Proteomes" id="UP001320178">
    <property type="component" value="Unassembled WGS sequence"/>
</dbReference>
<dbReference type="Proteomes" id="UP001320154">
    <property type="component" value="Unassembled WGS sequence"/>
</dbReference>
<accession>A0AAW4YRJ4</accession>
<sequence>MTPTASLTANDPNRAFGAVMSFGFDGQSFGFGGQYWYWFSAGVPAAGS</sequence>
<name>A0AAW4YRJ4_9GAMM</name>
<comment type="caution">
    <text evidence="2">The sequence shown here is derived from an EMBL/GenBank/DDBJ whole genome shotgun (WGS) entry which is preliminary data.</text>
</comment>
<evidence type="ECO:0000313" key="3">
    <source>
        <dbReference type="Proteomes" id="UP001320154"/>
    </source>
</evidence>